<evidence type="ECO:0000256" key="1">
    <source>
        <dbReference type="SAM" id="MobiDB-lite"/>
    </source>
</evidence>
<sequence>MIEPDIFRPTATIEAEISGHRTARSVDFTKVYLDAPRGYENPVDYVGQISSDGLEVTGVWSLLDMNGTFEMQREQGMAETEEAETAETVPAPAELD</sequence>
<evidence type="ECO:0000313" key="2">
    <source>
        <dbReference type="EMBL" id="MBY6218497.1"/>
    </source>
</evidence>
<comment type="caution">
    <text evidence="2">The sequence shown here is derived from an EMBL/GenBank/DDBJ whole genome shotgun (WGS) entry which is preliminary data.</text>
</comment>
<name>A0A9Q3XCY5_9SPHN</name>
<dbReference type="AlphaFoldDB" id="A0A9Q3XCY5"/>
<feature type="compositionally biased region" description="Low complexity" evidence="1">
    <location>
        <begin position="86"/>
        <end position="96"/>
    </location>
</feature>
<dbReference type="Proteomes" id="UP000824927">
    <property type="component" value="Unassembled WGS sequence"/>
</dbReference>
<reference evidence="2" key="1">
    <citation type="submission" date="2021-06" db="EMBL/GenBank/DDBJ databases">
        <title>50 bacteria genomes isolated from Dapeng, Shenzhen, China.</title>
        <authorList>
            <person name="Zheng W."/>
            <person name="Yu S."/>
            <person name="Huang Y."/>
        </authorList>
    </citation>
    <scope>NUCLEOTIDE SEQUENCE</scope>
    <source>
        <strain evidence="2">DP4N28-2</strain>
    </source>
</reference>
<dbReference type="EMBL" id="JAHVKP010000001">
    <property type="protein sequence ID" value="MBY6218497.1"/>
    <property type="molecule type" value="Genomic_DNA"/>
</dbReference>
<protein>
    <submittedName>
        <fullName evidence="2">Uncharacterized protein</fullName>
    </submittedName>
</protein>
<dbReference type="RefSeq" id="WP_222405293.1">
    <property type="nucleotide sequence ID" value="NZ_JAHVKP010000001.1"/>
</dbReference>
<organism evidence="2 3">
    <name type="scientific">Qipengyuania aquimaris</name>
    <dbReference type="NCBI Taxonomy" id="255984"/>
    <lineage>
        <taxon>Bacteria</taxon>
        <taxon>Pseudomonadati</taxon>
        <taxon>Pseudomonadota</taxon>
        <taxon>Alphaproteobacteria</taxon>
        <taxon>Sphingomonadales</taxon>
        <taxon>Erythrobacteraceae</taxon>
        <taxon>Qipengyuania</taxon>
    </lineage>
</organism>
<evidence type="ECO:0000313" key="3">
    <source>
        <dbReference type="Proteomes" id="UP000824927"/>
    </source>
</evidence>
<proteinExistence type="predicted"/>
<feature type="region of interest" description="Disordered" evidence="1">
    <location>
        <begin position="74"/>
        <end position="96"/>
    </location>
</feature>
<gene>
    <name evidence="2" type="ORF">KUV31_09090</name>
</gene>
<accession>A0A9Q3XCY5</accession>